<evidence type="ECO:0000256" key="1">
    <source>
        <dbReference type="ARBA" id="ARBA00022679"/>
    </source>
</evidence>
<accession>H0QKU8</accession>
<dbReference type="STRING" id="1077972.ARGLB_039_00340"/>
<dbReference type="EMBL" id="BAEG01000039">
    <property type="protein sequence ID" value="GAB13449.1"/>
    <property type="molecule type" value="Genomic_DNA"/>
</dbReference>
<dbReference type="PANTHER" id="PTHR43420:SF12">
    <property type="entry name" value="N-ACETYLTRANSFERASE DOMAIN-CONTAINING PROTEIN"/>
    <property type="match status" value="1"/>
</dbReference>
<organism evidence="4 5">
    <name type="scientific">Arthrobacter globiformis (strain ATCC 8010 / DSM 20124 / JCM 1332 / NBRC 12137 / NCIMB 8907 / NRRL B-2979 / 168)</name>
    <dbReference type="NCBI Taxonomy" id="1077972"/>
    <lineage>
        <taxon>Bacteria</taxon>
        <taxon>Bacillati</taxon>
        <taxon>Actinomycetota</taxon>
        <taxon>Actinomycetes</taxon>
        <taxon>Micrococcales</taxon>
        <taxon>Micrococcaceae</taxon>
        <taxon>Arthrobacter</taxon>
    </lineage>
</organism>
<protein>
    <submittedName>
        <fullName evidence="4">Putative acetyltransferase</fullName>
    </submittedName>
</protein>
<dbReference type="Pfam" id="PF24553">
    <property type="entry name" value="Rv0428c_C"/>
    <property type="match status" value="1"/>
</dbReference>
<dbReference type="OrthoDB" id="9775595at2"/>
<dbReference type="Gene3D" id="3.40.630.30">
    <property type="match status" value="1"/>
</dbReference>
<keyword evidence="2" id="KW-0012">Acyltransferase</keyword>
<gene>
    <name evidence="4" type="ORF">ARGLB_039_00340</name>
</gene>
<dbReference type="AlphaFoldDB" id="H0QKU8"/>
<dbReference type="InterPro" id="IPR056935">
    <property type="entry name" value="Rv0428c-like_C"/>
</dbReference>
<dbReference type="InterPro" id="IPR050680">
    <property type="entry name" value="YpeA/RimI_acetyltransf"/>
</dbReference>
<evidence type="ECO:0000259" key="3">
    <source>
        <dbReference type="PROSITE" id="PS51186"/>
    </source>
</evidence>
<keyword evidence="1 4" id="KW-0808">Transferase</keyword>
<proteinExistence type="predicted"/>
<name>H0QKU8_ARTG1</name>
<evidence type="ECO:0000256" key="2">
    <source>
        <dbReference type="ARBA" id="ARBA00023315"/>
    </source>
</evidence>
<reference evidence="4 5" key="1">
    <citation type="submission" date="2011-12" db="EMBL/GenBank/DDBJ databases">
        <title>Whole genome shotgun sequence of Arthrobacter globiformis NBRC 12137.</title>
        <authorList>
            <person name="Miyazawa S."/>
            <person name="Hosoyama A."/>
            <person name="Tsuchikane K."/>
            <person name="Katsumata H."/>
            <person name="Yamazaki S."/>
            <person name="Fujita N."/>
        </authorList>
    </citation>
    <scope>NUCLEOTIDE SEQUENCE [LARGE SCALE GENOMIC DNA]</scope>
    <source>
        <strain evidence="4 5">NBRC 12137</strain>
    </source>
</reference>
<sequence>MDREAIPELDVLMDAAWPAPDRELSGGWVLRAAAGVTQRANSIWPRSEPLGRRDERPAAMRAARAWYRARRLPVIFQVFDTPGSSALNAVLDEEGFTRQAETLVMVRTADVAVAAGGDAPEPGAGVEITEYPSAEWLDLWWSVEGRGGAAELETARAILTGCPALYALVRDDDGGPAAVGRLAVVPGGAADSGGTAVPGAAGSWGGLYCMATRPDARRRGYASRVQQALFSAGAARGLAGYWLLVMASNTAARELYSRAGFCEVSRYYYRQERPRRSLTGC</sequence>
<dbReference type="InterPro" id="IPR000182">
    <property type="entry name" value="GNAT_dom"/>
</dbReference>
<dbReference type="Proteomes" id="UP000003828">
    <property type="component" value="Unassembled WGS sequence"/>
</dbReference>
<dbReference type="SUPFAM" id="SSF55729">
    <property type="entry name" value="Acyl-CoA N-acyltransferases (Nat)"/>
    <property type="match status" value="1"/>
</dbReference>
<dbReference type="PANTHER" id="PTHR43420">
    <property type="entry name" value="ACETYLTRANSFERASE"/>
    <property type="match status" value="1"/>
</dbReference>
<evidence type="ECO:0000313" key="5">
    <source>
        <dbReference type="Proteomes" id="UP000003828"/>
    </source>
</evidence>
<dbReference type="PROSITE" id="PS51186">
    <property type="entry name" value="GNAT"/>
    <property type="match status" value="1"/>
</dbReference>
<dbReference type="InterPro" id="IPR016181">
    <property type="entry name" value="Acyl_CoA_acyltransferase"/>
</dbReference>
<evidence type="ECO:0000313" key="4">
    <source>
        <dbReference type="EMBL" id="GAB13449.1"/>
    </source>
</evidence>
<dbReference type="eggNOG" id="COG0456">
    <property type="taxonomic scope" value="Bacteria"/>
</dbReference>
<dbReference type="GO" id="GO:0016747">
    <property type="term" value="F:acyltransferase activity, transferring groups other than amino-acyl groups"/>
    <property type="evidence" value="ECO:0007669"/>
    <property type="project" value="InterPro"/>
</dbReference>
<feature type="domain" description="N-acetyltransferase" evidence="3">
    <location>
        <begin position="126"/>
        <end position="276"/>
    </location>
</feature>
<comment type="caution">
    <text evidence="4">The sequence shown here is derived from an EMBL/GenBank/DDBJ whole genome shotgun (WGS) entry which is preliminary data.</text>
</comment>
<keyword evidence="5" id="KW-1185">Reference proteome</keyword>
<dbReference type="RefSeq" id="WP_003800700.1">
    <property type="nucleotide sequence ID" value="NZ_BAEG01000039.1"/>
</dbReference>